<protein>
    <submittedName>
        <fullName evidence="1">Type IX secretion system PorP/SprF family membrane protein</fullName>
    </submittedName>
</protein>
<accession>A0A2T5JCN5</accession>
<reference evidence="1 2" key="1">
    <citation type="submission" date="2018-04" db="EMBL/GenBank/DDBJ databases">
        <title>Genomic Encyclopedia of Archaeal and Bacterial Type Strains, Phase II (KMG-II): from individual species to whole genera.</title>
        <authorList>
            <person name="Goeker M."/>
        </authorList>
    </citation>
    <scope>NUCLEOTIDE SEQUENCE [LARGE SCALE GENOMIC DNA]</scope>
    <source>
        <strain evidence="1 2">DSM 26809</strain>
    </source>
</reference>
<dbReference type="EMBL" id="QAOQ01000002">
    <property type="protein sequence ID" value="PTQ99529.1"/>
    <property type="molecule type" value="Genomic_DNA"/>
</dbReference>
<evidence type="ECO:0000313" key="1">
    <source>
        <dbReference type="EMBL" id="PTQ99529.1"/>
    </source>
</evidence>
<dbReference type="Pfam" id="PF11751">
    <property type="entry name" value="PorP_SprF"/>
    <property type="match status" value="1"/>
</dbReference>
<dbReference type="NCBIfam" id="TIGR03519">
    <property type="entry name" value="T9SS_PorP_fam"/>
    <property type="match status" value="1"/>
</dbReference>
<dbReference type="Proteomes" id="UP000244168">
    <property type="component" value="Unassembled WGS sequence"/>
</dbReference>
<dbReference type="InterPro" id="IPR019861">
    <property type="entry name" value="PorP/SprF_Bacteroidetes"/>
</dbReference>
<organism evidence="1 2">
    <name type="scientific">Mucilaginibacter yixingensis</name>
    <dbReference type="NCBI Taxonomy" id="1295612"/>
    <lineage>
        <taxon>Bacteria</taxon>
        <taxon>Pseudomonadati</taxon>
        <taxon>Bacteroidota</taxon>
        <taxon>Sphingobacteriia</taxon>
        <taxon>Sphingobacteriales</taxon>
        <taxon>Sphingobacteriaceae</taxon>
        <taxon>Mucilaginibacter</taxon>
    </lineage>
</organism>
<dbReference type="AlphaFoldDB" id="A0A2T5JCN5"/>
<keyword evidence="2" id="KW-1185">Reference proteome</keyword>
<comment type="caution">
    <text evidence="1">The sequence shown here is derived from an EMBL/GenBank/DDBJ whole genome shotgun (WGS) entry which is preliminary data.</text>
</comment>
<gene>
    <name evidence="1" type="ORF">C8P68_102353</name>
</gene>
<sequence length="322" mass="34892">MALIAAGATSVKAQIDPHFSQYYANPLWLNPALTGIMNGDFRVTGNYKNQWANVGNAYQTVAVAADARPGDRVSVGLNVLDQRAGSAGFNYLTAYGSFAYNITVSADGNQKVNFGVQAGFINRSFDMSKTQFGSQYNPNGGFDPSMPSFESFSNSSTTVFDANAGIFYYDGDPLSTINPFAGVSVGHLSRPNDPFSGTGKGKVPLRYTFHGGLRIKASDLFDITPNALYIQQQKTNEFAMGAYSEMKFQQNNGLIMGAMYRIHDAAIADVGYHVNNTIIGVSYDFNTTSLSRATNGAGGLELSISYVFRKRIQEPEPICPRL</sequence>
<evidence type="ECO:0000313" key="2">
    <source>
        <dbReference type="Proteomes" id="UP000244168"/>
    </source>
</evidence>
<proteinExistence type="predicted"/>
<name>A0A2T5JCN5_9SPHI</name>